<dbReference type="Pfam" id="PF06013">
    <property type="entry name" value="WXG100"/>
    <property type="match status" value="1"/>
</dbReference>
<dbReference type="InterPro" id="IPR036689">
    <property type="entry name" value="ESAT-6-like_sf"/>
</dbReference>
<dbReference type="SUPFAM" id="SSF140453">
    <property type="entry name" value="EsxAB dimer-like"/>
    <property type="match status" value="1"/>
</dbReference>
<dbReference type="Gene3D" id="1.10.287.1060">
    <property type="entry name" value="ESAT-6-like"/>
    <property type="match status" value="1"/>
</dbReference>
<dbReference type="InterPro" id="IPR010310">
    <property type="entry name" value="T7SS_ESAT-6-like"/>
</dbReference>
<sequence length="99" mass="10858">MSTEFAFRTTTATDSAANILAVRDKLVDILDAIDDSLAELRPQWSASEADGYQEVMSQWHEGACGIRDILNDVSSTLSQINEANTELRGGIKQLLDQIT</sequence>
<name>A0ABU2B6Z3_9CORY</name>
<accession>A0ABU2B6Z3</accession>
<dbReference type="EMBL" id="JAVDYF010000001">
    <property type="protein sequence ID" value="MDR7354377.1"/>
    <property type="molecule type" value="Genomic_DNA"/>
</dbReference>
<evidence type="ECO:0000313" key="2">
    <source>
        <dbReference type="Proteomes" id="UP001183619"/>
    </source>
</evidence>
<organism evidence="1 2">
    <name type="scientific">Corynebacterium felinum</name>
    <dbReference type="NCBI Taxonomy" id="131318"/>
    <lineage>
        <taxon>Bacteria</taxon>
        <taxon>Bacillati</taxon>
        <taxon>Actinomycetota</taxon>
        <taxon>Actinomycetes</taxon>
        <taxon>Mycobacteriales</taxon>
        <taxon>Corynebacteriaceae</taxon>
        <taxon>Corynebacterium</taxon>
    </lineage>
</organism>
<proteinExistence type="predicted"/>
<comment type="caution">
    <text evidence="1">The sequence shown here is derived from an EMBL/GenBank/DDBJ whole genome shotgun (WGS) entry which is preliminary data.</text>
</comment>
<evidence type="ECO:0000313" key="1">
    <source>
        <dbReference type="EMBL" id="MDR7354377.1"/>
    </source>
</evidence>
<gene>
    <name evidence="1" type="ORF">J2S37_000915</name>
</gene>
<keyword evidence="2" id="KW-1185">Reference proteome</keyword>
<dbReference type="Proteomes" id="UP001183619">
    <property type="component" value="Unassembled WGS sequence"/>
</dbReference>
<dbReference type="RefSeq" id="WP_277103442.1">
    <property type="nucleotide sequence ID" value="NZ_BAAAJS010000079.1"/>
</dbReference>
<protein>
    <submittedName>
        <fullName evidence="1">WXG100 family type VII secretion target</fullName>
    </submittedName>
</protein>
<reference evidence="1 2" key="1">
    <citation type="submission" date="2023-07" db="EMBL/GenBank/DDBJ databases">
        <title>Sequencing the genomes of 1000 actinobacteria strains.</title>
        <authorList>
            <person name="Klenk H.-P."/>
        </authorList>
    </citation>
    <scope>NUCLEOTIDE SEQUENCE [LARGE SCALE GENOMIC DNA]</scope>
    <source>
        <strain evidence="1 2">DSM 44508</strain>
    </source>
</reference>